<dbReference type="Proteomes" id="UP000887574">
    <property type="component" value="Unplaced"/>
</dbReference>
<keyword evidence="1" id="KW-1133">Transmembrane helix</keyword>
<keyword evidence="1" id="KW-0812">Transmembrane</keyword>
<accession>A0A915CSR7</accession>
<dbReference type="AlphaFoldDB" id="A0A915CSR7"/>
<evidence type="ECO:0000313" key="2">
    <source>
        <dbReference type="Proteomes" id="UP000887574"/>
    </source>
</evidence>
<dbReference type="Gene3D" id="2.20.25.240">
    <property type="match status" value="1"/>
</dbReference>
<dbReference type="WBParaSite" id="jg12237">
    <property type="protein sequence ID" value="jg12237"/>
    <property type="gene ID" value="jg12237"/>
</dbReference>
<keyword evidence="2" id="KW-1185">Reference proteome</keyword>
<organism evidence="2 3">
    <name type="scientific">Ditylenchus dipsaci</name>
    <dbReference type="NCBI Taxonomy" id="166011"/>
    <lineage>
        <taxon>Eukaryota</taxon>
        <taxon>Metazoa</taxon>
        <taxon>Ecdysozoa</taxon>
        <taxon>Nematoda</taxon>
        <taxon>Chromadorea</taxon>
        <taxon>Rhabditida</taxon>
        <taxon>Tylenchina</taxon>
        <taxon>Tylenchomorpha</taxon>
        <taxon>Sphaerularioidea</taxon>
        <taxon>Anguinidae</taxon>
        <taxon>Anguininae</taxon>
        <taxon>Ditylenchus</taxon>
    </lineage>
</organism>
<feature type="transmembrane region" description="Helical" evidence="1">
    <location>
        <begin position="239"/>
        <end position="260"/>
    </location>
</feature>
<reference evidence="3" key="1">
    <citation type="submission" date="2022-11" db="UniProtKB">
        <authorList>
            <consortium name="WormBaseParasite"/>
        </authorList>
    </citation>
    <scope>IDENTIFICATION</scope>
</reference>
<name>A0A915CSR7_9BILA</name>
<protein>
    <submittedName>
        <fullName evidence="3">FLYWCH-type domain-containing protein</fullName>
    </submittedName>
</protein>
<evidence type="ECO:0000313" key="3">
    <source>
        <dbReference type="WBParaSite" id="jg12237"/>
    </source>
</evidence>
<sequence length="261" mass="30063">MNFELLTSKKNKPMLKDPTAACTGILVFREEKGTYWRCIHYRVGWMVTENTKCQGKAVTFDGNFELTAAHNHYGDEIHAEMKRFQVSFRSKQSQARPPRSIIGKALKEVSKEAWGRIRRSFAAKNIRSIRHENNLEPANPKNLQLLVKKFGQGLKCADALVHLQRSMVRMSIREETKFSMTLNAAFRLEINMILALDSGSAKLWDEMVPKIYAFDSFFYPELAKKGPKAVLNWMINSDLFYLLFALFVVCLLLMNVIVVYQ</sequence>
<proteinExistence type="predicted"/>
<evidence type="ECO:0000256" key="1">
    <source>
        <dbReference type="SAM" id="Phobius"/>
    </source>
</evidence>
<keyword evidence="1" id="KW-0472">Membrane</keyword>